<comment type="caution">
    <text evidence="2">The sequence shown here is derived from an EMBL/GenBank/DDBJ whole genome shotgun (WGS) entry which is preliminary data.</text>
</comment>
<sequence length="140" mass="14910">MGSMQQRYVGKRACYGGPLGLPRQIVWAVSQSVLRSSAAPHGDAPGKASLSWGAFGPGLGSLVENTCRQPTVWGNVGQSPHSPHSFHAPGPSVAPFPSAPPSPRTMDDTVAFSFLVSISGNRKMRNSAKPCHSSSRFMYW</sequence>
<evidence type="ECO:0000256" key="1">
    <source>
        <dbReference type="SAM" id="MobiDB-lite"/>
    </source>
</evidence>
<dbReference type="Proteomes" id="UP000314294">
    <property type="component" value="Unassembled WGS sequence"/>
</dbReference>
<keyword evidence="3" id="KW-1185">Reference proteome</keyword>
<feature type="region of interest" description="Disordered" evidence="1">
    <location>
        <begin position="75"/>
        <end position="102"/>
    </location>
</feature>
<feature type="compositionally biased region" description="Pro residues" evidence="1">
    <location>
        <begin position="92"/>
        <end position="102"/>
    </location>
</feature>
<dbReference type="AlphaFoldDB" id="A0A4Z2J8Z9"/>
<evidence type="ECO:0000313" key="3">
    <source>
        <dbReference type="Proteomes" id="UP000314294"/>
    </source>
</evidence>
<protein>
    <submittedName>
        <fullName evidence="2">Uncharacterized protein</fullName>
    </submittedName>
</protein>
<accession>A0A4Z2J8Z9</accession>
<gene>
    <name evidence="2" type="ORF">EYF80_003350</name>
</gene>
<name>A0A4Z2J8Z9_9TELE</name>
<organism evidence="2 3">
    <name type="scientific">Liparis tanakae</name>
    <name type="common">Tanaka's snailfish</name>
    <dbReference type="NCBI Taxonomy" id="230148"/>
    <lineage>
        <taxon>Eukaryota</taxon>
        <taxon>Metazoa</taxon>
        <taxon>Chordata</taxon>
        <taxon>Craniata</taxon>
        <taxon>Vertebrata</taxon>
        <taxon>Euteleostomi</taxon>
        <taxon>Actinopterygii</taxon>
        <taxon>Neopterygii</taxon>
        <taxon>Teleostei</taxon>
        <taxon>Neoteleostei</taxon>
        <taxon>Acanthomorphata</taxon>
        <taxon>Eupercaria</taxon>
        <taxon>Perciformes</taxon>
        <taxon>Cottioidei</taxon>
        <taxon>Cottales</taxon>
        <taxon>Liparidae</taxon>
        <taxon>Liparis</taxon>
    </lineage>
</organism>
<evidence type="ECO:0000313" key="2">
    <source>
        <dbReference type="EMBL" id="TNN86580.1"/>
    </source>
</evidence>
<reference evidence="2 3" key="1">
    <citation type="submission" date="2019-03" db="EMBL/GenBank/DDBJ databases">
        <title>First draft genome of Liparis tanakae, snailfish: a comprehensive survey of snailfish specific genes.</title>
        <authorList>
            <person name="Kim W."/>
            <person name="Song I."/>
            <person name="Jeong J.-H."/>
            <person name="Kim D."/>
            <person name="Kim S."/>
            <person name="Ryu S."/>
            <person name="Song J.Y."/>
            <person name="Lee S.K."/>
        </authorList>
    </citation>
    <scope>NUCLEOTIDE SEQUENCE [LARGE SCALE GENOMIC DNA]</scope>
    <source>
        <tissue evidence="2">Muscle</tissue>
    </source>
</reference>
<proteinExistence type="predicted"/>
<dbReference type="EMBL" id="SRLO01000015">
    <property type="protein sequence ID" value="TNN86580.1"/>
    <property type="molecule type" value="Genomic_DNA"/>
</dbReference>